<dbReference type="Proteomes" id="UP000763505">
    <property type="component" value="Unassembled WGS sequence"/>
</dbReference>
<dbReference type="GO" id="GO:0004722">
    <property type="term" value="F:protein serine/threonine phosphatase activity"/>
    <property type="evidence" value="ECO:0007669"/>
    <property type="project" value="InterPro"/>
</dbReference>
<dbReference type="InterPro" id="IPR036457">
    <property type="entry name" value="PPM-type-like_dom_sf"/>
</dbReference>
<reference evidence="2" key="2">
    <citation type="submission" date="2021-09" db="EMBL/GenBank/DDBJ databases">
        <authorList>
            <person name="Gilroy R."/>
        </authorList>
    </citation>
    <scope>NUCLEOTIDE SEQUENCE</scope>
    <source>
        <strain evidence="2">6019</strain>
    </source>
</reference>
<dbReference type="SMART" id="SM00331">
    <property type="entry name" value="PP2C_SIG"/>
    <property type="match status" value="1"/>
</dbReference>
<evidence type="ECO:0000259" key="1">
    <source>
        <dbReference type="PROSITE" id="PS51746"/>
    </source>
</evidence>
<dbReference type="InterPro" id="IPR001932">
    <property type="entry name" value="PPM-type_phosphatase-like_dom"/>
</dbReference>
<feature type="domain" description="PPM-type phosphatase" evidence="1">
    <location>
        <begin position="2"/>
        <end position="241"/>
    </location>
</feature>
<comment type="caution">
    <text evidence="2">The sequence shown here is derived from an EMBL/GenBank/DDBJ whole genome shotgun (WGS) entry which is preliminary data.</text>
</comment>
<evidence type="ECO:0000313" key="2">
    <source>
        <dbReference type="EMBL" id="HJE19225.1"/>
    </source>
</evidence>
<dbReference type="EMBL" id="DYYI01000022">
    <property type="protein sequence ID" value="HJE19225.1"/>
    <property type="molecule type" value="Genomic_DNA"/>
</dbReference>
<proteinExistence type="predicted"/>
<gene>
    <name evidence="2" type="ORF">K8V35_02600</name>
</gene>
<dbReference type="PROSITE" id="PS51746">
    <property type="entry name" value="PPM_2"/>
    <property type="match status" value="1"/>
</dbReference>
<dbReference type="CDD" id="cd00143">
    <property type="entry name" value="PP2Cc"/>
    <property type="match status" value="1"/>
</dbReference>
<protein>
    <submittedName>
        <fullName evidence="2">Stp1/IreP family PP2C-type Ser/Thr phosphatase</fullName>
    </submittedName>
</protein>
<dbReference type="AlphaFoldDB" id="A0A921B584"/>
<dbReference type="SUPFAM" id="SSF81606">
    <property type="entry name" value="PP2C-like"/>
    <property type="match status" value="1"/>
</dbReference>
<dbReference type="Pfam" id="PF13672">
    <property type="entry name" value="PP2C_2"/>
    <property type="match status" value="1"/>
</dbReference>
<dbReference type="NCBIfam" id="NF033484">
    <property type="entry name" value="Stp1_PP2C_phos"/>
    <property type="match status" value="1"/>
</dbReference>
<dbReference type="PANTHER" id="PTHR47992">
    <property type="entry name" value="PROTEIN PHOSPHATASE"/>
    <property type="match status" value="1"/>
</dbReference>
<dbReference type="InterPro" id="IPR015655">
    <property type="entry name" value="PP2C"/>
</dbReference>
<sequence>MRIVERSVTGNFRKNNEDTTAIILNGTNQQLLLVADGMGGHQHGEVASEFVRDKLVEAWKNTNLLRVNEAEKFMKNLIIQVNRELYDFSTTDDKYKGMGTTIVLAAFIEDTIIVLNIGDSRAYVLTARDVQQVTKDHSFVELLIDSGEITREDALKHPHRNVVTKAMGTSRLIQPDVFRLRNKQYHYLLLASDGLTDTLSKSEIHQEMFNSKPLEERAEALVKTALDNGSTDNVSIVIADLKASE</sequence>
<organism evidence="2 3">
    <name type="scientific">Aliicoccus persicus</name>
    <dbReference type="NCBI Taxonomy" id="930138"/>
    <lineage>
        <taxon>Bacteria</taxon>
        <taxon>Bacillati</taxon>
        <taxon>Bacillota</taxon>
        <taxon>Bacilli</taxon>
        <taxon>Bacillales</taxon>
        <taxon>Staphylococcaceae</taxon>
        <taxon>Aliicoccus</taxon>
    </lineage>
</organism>
<accession>A0A921B584</accession>
<dbReference type="SMART" id="SM00332">
    <property type="entry name" value="PP2Cc"/>
    <property type="match status" value="1"/>
</dbReference>
<name>A0A921B584_9STAP</name>
<dbReference type="Gene3D" id="3.60.40.10">
    <property type="entry name" value="PPM-type phosphatase domain"/>
    <property type="match status" value="1"/>
</dbReference>
<evidence type="ECO:0000313" key="3">
    <source>
        <dbReference type="Proteomes" id="UP000763505"/>
    </source>
</evidence>
<reference evidence="2" key="1">
    <citation type="journal article" date="2021" name="PeerJ">
        <title>Extensive microbial diversity within the chicken gut microbiome revealed by metagenomics and culture.</title>
        <authorList>
            <person name="Gilroy R."/>
            <person name="Ravi A."/>
            <person name="Getino M."/>
            <person name="Pursley I."/>
            <person name="Horton D.L."/>
            <person name="Alikhan N.F."/>
            <person name="Baker D."/>
            <person name="Gharbi K."/>
            <person name="Hall N."/>
            <person name="Watson M."/>
            <person name="Adriaenssens E.M."/>
            <person name="Foster-Nyarko E."/>
            <person name="Jarju S."/>
            <person name="Secka A."/>
            <person name="Antonio M."/>
            <person name="Oren A."/>
            <person name="Chaudhuri R.R."/>
            <person name="La Ragione R."/>
            <person name="Hildebrand F."/>
            <person name="Pallen M.J."/>
        </authorList>
    </citation>
    <scope>NUCLEOTIDE SEQUENCE</scope>
    <source>
        <strain evidence="2">6019</strain>
    </source>
</reference>